<protein>
    <recommendedName>
        <fullName evidence="4 9">Protein-L-isoaspartate O-methyltransferase</fullName>
        <ecNumber evidence="3 9">2.1.1.77</ecNumber>
    </recommendedName>
</protein>
<keyword evidence="5" id="KW-0963">Cytoplasm</keyword>
<dbReference type="PROSITE" id="PS01279">
    <property type="entry name" value="PCMT"/>
    <property type="match status" value="1"/>
</dbReference>
<dbReference type="EMBL" id="JBHSOZ010000003">
    <property type="protein sequence ID" value="MFC5711759.1"/>
    <property type="molecule type" value="Genomic_DNA"/>
</dbReference>
<evidence type="ECO:0000256" key="9">
    <source>
        <dbReference type="NCBIfam" id="TIGR00080"/>
    </source>
</evidence>
<dbReference type="Pfam" id="PF01135">
    <property type="entry name" value="PCMT"/>
    <property type="match status" value="1"/>
</dbReference>
<dbReference type="GO" id="GO:0004719">
    <property type="term" value="F:protein-L-isoaspartate (D-aspartate) O-methyltransferase activity"/>
    <property type="evidence" value="ECO:0007669"/>
    <property type="project" value="UniProtKB-EC"/>
</dbReference>
<dbReference type="EC" id="2.1.1.77" evidence="3 9"/>
<dbReference type="Gene3D" id="3.40.50.150">
    <property type="entry name" value="Vaccinia Virus protein VP39"/>
    <property type="match status" value="1"/>
</dbReference>
<name>A0ABW0YHG5_9BACI</name>
<dbReference type="PANTHER" id="PTHR11579">
    <property type="entry name" value="PROTEIN-L-ISOASPARTATE O-METHYLTRANSFERASE"/>
    <property type="match status" value="1"/>
</dbReference>
<dbReference type="InterPro" id="IPR000682">
    <property type="entry name" value="PCMT"/>
</dbReference>
<keyword evidence="11" id="KW-1185">Reference proteome</keyword>
<dbReference type="GO" id="GO:0032259">
    <property type="term" value="P:methylation"/>
    <property type="evidence" value="ECO:0007669"/>
    <property type="project" value="UniProtKB-KW"/>
</dbReference>
<evidence type="ECO:0000313" key="11">
    <source>
        <dbReference type="Proteomes" id="UP001596142"/>
    </source>
</evidence>
<dbReference type="Proteomes" id="UP001596142">
    <property type="component" value="Unassembled WGS sequence"/>
</dbReference>
<comment type="caution">
    <text evidence="10">The sequence shown here is derived from an EMBL/GenBank/DDBJ whole genome shotgun (WGS) entry which is preliminary data.</text>
</comment>
<organism evidence="10 11">
    <name type="scientific">Thalassorhabdus alkalitolerans</name>
    <dbReference type="NCBI Taxonomy" id="2282697"/>
    <lineage>
        <taxon>Bacteria</taxon>
        <taxon>Bacillati</taxon>
        <taxon>Bacillota</taxon>
        <taxon>Bacilli</taxon>
        <taxon>Bacillales</taxon>
        <taxon>Bacillaceae</taxon>
        <taxon>Thalassorhabdus</taxon>
    </lineage>
</organism>
<comment type="subcellular location">
    <subcellularLocation>
        <location evidence="1">Cytoplasm</location>
    </subcellularLocation>
</comment>
<evidence type="ECO:0000256" key="5">
    <source>
        <dbReference type="ARBA" id="ARBA00022490"/>
    </source>
</evidence>
<dbReference type="CDD" id="cd02440">
    <property type="entry name" value="AdoMet_MTases"/>
    <property type="match status" value="1"/>
</dbReference>
<dbReference type="SUPFAM" id="SSF53335">
    <property type="entry name" value="S-adenosyl-L-methionine-dependent methyltransferases"/>
    <property type="match status" value="1"/>
</dbReference>
<accession>A0ABW0YHG5</accession>
<evidence type="ECO:0000256" key="1">
    <source>
        <dbReference type="ARBA" id="ARBA00004496"/>
    </source>
</evidence>
<dbReference type="NCBIfam" id="TIGR00080">
    <property type="entry name" value="pimt"/>
    <property type="match status" value="1"/>
</dbReference>
<evidence type="ECO:0000256" key="7">
    <source>
        <dbReference type="ARBA" id="ARBA00022679"/>
    </source>
</evidence>
<keyword evidence="7 10" id="KW-0808">Transferase</keyword>
<keyword evidence="8" id="KW-0949">S-adenosyl-L-methionine</keyword>
<evidence type="ECO:0000256" key="3">
    <source>
        <dbReference type="ARBA" id="ARBA00011890"/>
    </source>
</evidence>
<dbReference type="PANTHER" id="PTHR11579:SF0">
    <property type="entry name" value="PROTEIN-L-ISOASPARTATE(D-ASPARTATE) O-METHYLTRANSFERASE"/>
    <property type="match status" value="1"/>
</dbReference>
<reference evidence="11" key="1">
    <citation type="journal article" date="2019" name="Int. J. Syst. Evol. Microbiol.">
        <title>The Global Catalogue of Microorganisms (GCM) 10K type strain sequencing project: providing services to taxonomists for standard genome sequencing and annotation.</title>
        <authorList>
            <consortium name="The Broad Institute Genomics Platform"/>
            <consortium name="The Broad Institute Genome Sequencing Center for Infectious Disease"/>
            <person name="Wu L."/>
            <person name="Ma J."/>
        </authorList>
    </citation>
    <scope>NUCLEOTIDE SEQUENCE [LARGE SCALE GENOMIC DNA]</scope>
    <source>
        <strain evidence="11">CECT 7184</strain>
    </source>
</reference>
<evidence type="ECO:0000256" key="6">
    <source>
        <dbReference type="ARBA" id="ARBA00022603"/>
    </source>
</evidence>
<dbReference type="NCBIfam" id="NF001453">
    <property type="entry name" value="PRK00312.1"/>
    <property type="match status" value="1"/>
</dbReference>
<evidence type="ECO:0000313" key="10">
    <source>
        <dbReference type="EMBL" id="MFC5711759.1"/>
    </source>
</evidence>
<evidence type="ECO:0000256" key="2">
    <source>
        <dbReference type="ARBA" id="ARBA00005369"/>
    </source>
</evidence>
<gene>
    <name evidence="10" type="ORF">ACFPU1_03090</name>
</gene>
<keyword evidence="6 10" id="KW-0489">Methyltransferase</keyword>
<comment type="similarity">
    <text evidence="2">Belongs to the methyltransferase superfamily. L-isoaspartyl/D-aspartyl protein methyltransferase family.</text>
</comment>
<sequence>MSSQEKKIIQYFRQMNRSFYMNTDKDMAHMDLAVSIGHGQTISQPSLVAKMTLTLDLEPHHRVLEIGTGSGFQTDLLAAFSNEVYTVERIEALHERAKEKLAQAGFENITFKLGDGSAGWKEHAPFDRIMVTAAASVIPPALLEQLAPGGKMVIPVGSTNSQELTLVEKDADGSVSSTVLGSVAFVKLHGAYEQEDDLEG</sequence>
<evidence type="ECO:0000256" key="4">
    <source>
        <dbReference type="ARBA" id="ARBA00013346"/>
    </source>
</evidence>
<evidence type="ECO:0000256" key="8">
    <source>
        <dbReference type="ARBA" id="ARBA00022691"/>
    </source>
</evidence>
<proteinExistence type="inferred from homology"/>
<dbReference type="RefSeq" id="WP_385938467.1">
    <property type="nucleotide sequence ID" value="NZ_JBHSOZ010000003.1"/>
</dbReference>
<dbReference type="InterPro" id="IPR029063">
    <property type="entry name" value="SAM-dependent_MTases_sf"/>
</dbReference>